<sequence>MEDEVSHPLPQPQATEAWEGGCLLSLLCVLQMCQNGVGWGGGCLAEWPPGWLSQSNTVPPAWGTARQGRGLGGDLGVPCVQLCIFRVFSVWYSLRTSRVCDPPPPVPCMTCDAADTTILCARVRGAPRPCPVSSVPSTL</sequence>
<evidence type="ECO:0000313" key="2">
    <source>
        <dbReference type="Proteomes" id="UP000558488"/>
    </source>
</evidence>
<dbReference type="EMBL" id="JACAGB010000003">
    <property type="protein sequence ID" value="KAF6374226.1"/>
    <property type="molecule type" value="Genomic_DNA"/>
</dbReference>
<name>A0A7J7ZJU8_PIPKU</name>
<dbReference type="Proteomes" id="UP000558488">
    <property type="component" value="Unassembled WGS sequence"/>
</dbReference>
<keyword evidence="2" id="KW-1185">Reference proteome</keyword>
<comment type="caution">
    <text evidence="1">The sequence shown here is derived from an EMBL/GenBank/DDBJ whole genome shotgun (WGS) entry which is preliminary data.</text>
</comment>
<organism evidence="1 2">
    <name type="scientific">Pipistrellus kuhlii</name>
    <name type="common">Kuhl's pipistrelle</name>
    <dbReference type="NCBI Taxonomy" id="59472"/>
    <lineage>
        <taxon>Eukaryota</taxon>
        <taxon>Metazoa</taxon>
        <taxon>Chordata</taxon>
        <taxon>Craniata</taxon>
        <taxon>Vertebrata</taxon>
        <taxon>Euteleostomi</taxon>
        <taxon>Mammalia</taxon>
        <taxon>Eutheria</taxon>
        <taxon>Laurasiatheria</taxon>
        <taxon>Chiroptera</taxon>
        <taxon>Yangochiroptera</taxon>
        <taxon>Vespertilionidae</taxon>
        <taxon>Pipistrellus</taxon>
    </lineage>
</organism>
<dbReference type="AlphaFoldDB" id="A0A7J7ZJU8"/>
<reference evidence="1 2" key="1">
    <citation type="journal article" date="2020" name="Nature">
        <title>Six reference-quality genomes reveal evolution of bat adaptations.</title>
        <authorList>
            <person name="Jebb D."/>
            <person name="Huang Z."/>
            <person name="Pippel M."/>
            <person name="Hughes G.M."/>
            <person name="Lavrichenko K."/>
            <person name="Devanna P."/>
            <person name="Winkler S."/>
            <person name="Jermiin L.S."/>
            <person name="Skirmuntt E.C."/>
            <person name="Katzourakis A."/>
            <person name="Burkitt-Gray L."/>
            <person name="Ray D.A."/>
            <person name="Sullivan K.A.M."/>
            <person name="Roscito J.G."/>
            <person name="Kirilenko B.M."/>
            <person name="Davalos L.M."/>
            <person name="Corthals A.P."/>
            <person name="Power M.L."/>
            <person name="Jones G."/>
            <person name="Ransome R.D."/>
            <person name="Dechmann D.K.N."/>
            <person name="Locatelli A.G."/>
            <person name="Puechmaille S.J."/>
            <person name="Fedrigo O."/>
            <person name="Jarvis E.D."/>
            <person name="Hiller M."/>
            <person name="Vernes S.C."/>
            <person name="Myers E.W."/>
            <person name="Teeling E.C."/>
        </authorList>
    </citation>
    <scope>NUCLEOTIDE SEQUENCE [LARGE SCALE GENOMIC DNA]</scope>
    <source>
        <strain evidence="1">MPipKuh1</strain>
        <tissue evidence="1">Flight muscle</tissue>
    </source>
</reference>
<protein>
    <submittedName>
        <fullName evidence="1">Uncharacterized protein</fullName>
    </submittedName>
</protein>
<evidence type="ECO:0000313" key="1">
    <source>
        <dbReference type="EMBL" id="KAF6374226.1"/>
    </source>
</evidence>
<accession>A0A7J7ZJU8</accession>
<gene>
    <name evidence="1" type="ORF">mPipKuh1_009459</name>
</gene>
<proteinExistence type="predicted"/>